<keyword evidence="3" id="KW-0436">Ligase</keyword>
<dbReference type="EMBL" id="JACIEI010000011">
    <property type="protein sequence ID" value="MBB3995164.1"/>
    <property type="molecule type" value="Genomic_DNA"/>
</dbReference>
<dbReference type="Gene3D" id="3.40.50.12780">
    <property type="entry name" value="N-terminal domain of ligase-like"/>
    <property type="match status" value="1"/>
</dbReference>
<dbReference type="InterPro" id="IPR042099">
    <property type="entry name" value="ANL_N_sf"/>
</dbReference>
<accession>A0A7W6H2S7</accession>
<dbReference type="AlphaFoldDB" id="A0A7W6H2S7"/>
<name>A0A7W6H2S7_9RHOB</name>
<comment type="caution">
    <text evidence="3">The sequence shown here is derived from an EMBL/GenBank/DDBJ whole genome shotgun (WGS) entry which is preliminary data.</text>
</comment>
<dbReference type="GO" id="GO:0016878">
    <property type="term" value="F:acid-thiol ligase activity"/>
    <property type="evidence" value="ECO:0007669"/>
    <property type="project" value="UniProtKB-ARBA"/>
</dbReference>
<dbReference type="InterPro" id="IPR020845">
    <property type="entry name" value="AMP-binding_CS"/>
</dbReference>
<evidence type="ECO:0000259" key="2">
    <source>
        <dbReference type="Pfam" id="PF13193"/>
    </source>
</evidence>
<keyword evidence="4" id="KW-1185">Reference proteome</keyword>
<feature type="domain" description="AMP-dependent synthetase/ligase" evidence="1">
    <location>
        <begin position="37"/>
        <end position="396"/>
    </location>
</feature>
<dbReference type="RefSeq" id="WP_184566824.1">
    <property type="nucleotide sequence ID" value="NZ_JACIEI010000011.1"/>
</dbReference>
<dbReference type="PANTHER" id="PTHR43767">
    <property type="entry name" value="LONG-CHAIN-FATTY-ACID--COA LIGASE"/>
    <property type="match status" value="1"/>
</dbReference>
<reference evidence="3 4" key="1">
    <citation type="submission" date="2020-08" db="EMBL/GenBank/DDBJ databases">
        <title>Genomic Encyclopedia of Type Strains, Phase IV (KMG-IV): sequencing the most valuable type-strain genomes for metagenomic binning, comparative biology and taxonomic classification.</title>
        <authorList>
            <person name="Goeker M."/>
        </authorList>
    </citation>
    <scope>NUCLEOTIDE SEQUENCE [LARGE SCALE GENOMIC DNA]</scope>
    <source>
        <strain evidence="3 4">DSM 102234</strain>
    </source>
</reference>
<dbReference type="Pfam" id="PF00501">
    <property type="entry name" value="AMP-binding"/>
    <property type="match status" value="1"/>
</dbReference>
<proteinExistence type="predicted"/>
<dbReference type="PANTHER" id="PTHR43767:SF1">
    <property type="entry name" value="NONRIBOSOMAL PEPTIDE SYNTHASE PES1 (EUROFUNG)-RELATED"/>
    <property type="match status" value="1"/>
</dbReference>
<dbReference type="Pfam" id="PF13193">
    <property type="entry name" value="AMP-binding_C"/>
    <property type="match status" value="1"/>
</dbReference>
<organism evidence="3 4">
    <name type="scientific">Sulfitobacter undariae</name>
    <dbReference type="NCBI Taxonomy" id="1563671"/>
    <lineage>
        <taxon>Bacteria</taxon>
        <taxon>Pseudomonadati</taxon>
        <taxon>Pseudomonadota</taxon>
        <taxon>Alphaproteobacteria</taxon>
        <taxon>Rhodobacterales</taxon>
        <taxon>Roseobacteraceae</taxon>
        <taxon>Sulfitobacter</taxon>
    </lineage>
</organism>
<sequence>MPEWSSAIVDRIQMETHFDGRELKCFTDRPADLNAMFAAAVARAPDDEAVVSGETRFTYTSFDHVVGRIAAGLKANGIVKGDRVALLISNRWEFTAVMMGCLRLGAIAVPINIRESAPELEFILQQCGARIVVHGMDVADRLPERRALPALEHIYCVGGDVDGSQPFSDLMADAPFTGVVEVDEEDVAVILYTSGTTGQPKGATLTHFNIVHSTLHFEAAMELGANERSLLCVPASHVTGLIATVFTSIHTAGCAVMMETFAAHEFLTLVADEKVTLTLMVPAMYNLFLLRCNLADYDLAAWRIGGYGGAPMAQSTIAELSEKLPNLCLMNAYGATELTSAVTILPIGYGVSRSDSIGVAMPCAEIRLVDEKGQDVPEGEHGELWIKSPMTVPGYWNNPERTQGEFQDGYWKSGDMGSRDAEGFICLHDRRKDMIIRGGYNIYSVEVENALMAHPSVIECAAIGRPDPVLGEKMHVFIHTTDTTLDRDAIRAFAKSKMADYKAPDFVTFDPEPLPRNANGKIVKNTLRASLQES</sequence>
<evidence type="ECO:0000259" key="1">
    <source>
        <dbReference type="Pfam" id="PF00501"/>
    </source>
</evidence>
<dbReference type="SUPFAM" id="SSF56801">
    <property type="entry name" value="Acetyl-CoA synthetase-like"/>
    <property type="match status" value="1"/>
</dbReference>
<gene>
    <name evidence="3" type="ORF">GGR95_002815</name>
</gene>
<dbReference type="Gene3D" id="3.30.300.30">
    <property type="match status" value="1"/>
</dbReference>
<dbReference type="InterPro" id="IPR045851">
    <property type="entry name" value="AMP-bd_C_sf"/>
</dbReference>
<dbReference type="InterPro" id="IPR050237">
    <property type="entry name" value="ATP-dep_AMP-bd_enzyme"/>
</dbReference>
<feature type="domain" description="AMP-binding enzyme C-terminal" evidence="2">
    <location>
        <begin position="446"/>
        <end position="521"/>
    </location>
</feature>
<evidence type="ECO:0000313" key="4">
    <source>
        <dbReference type="Proteomes" id="UP000530268"/>
    </source>
</evidence>
<dbReference type="Proteomes" id="UP000530268">
    <property type="component" value="Unassembled WGS sequence"/>
</dbReference>
<dbReference type="InterPro" id="IPR000873">
    <property type="entry name" value="AMP-dep_synth/lig_dom"/>
</dbReference>
<dbReference type="InterPro" id="IPR025110">
    <property type="entry name" value="AMP-bd_C"/>
</dbReference>
<protein>
    <submittedName>
        <fullName evidence="3">Acyl-CoA synthetase (AMP-forming)/AMP-acid ligase II</fullName>
    </submittedName>
</protein>
<dbReference type="PROSITE" id="PS00455">
    <property type="entry name" value="AMP_BINDING"/>
    <property type="match status" value="1"/>
</dbReference>
<evidence type="ECO:0000313" key="3">
    <source>
        <dbReference type="EMBL" id="MBB3995164.1"/>
    </source>
</evidence>